<dbReference type="PROSITE" id="PS50977">
    <property type="entry name" value="HTH_TETR_2"/>
    <property type="match status" value="1"/>
</dbReference>
<dbReference type="Pfam" id="PF00440">
    <property type="entry name" value="TetR_N"/>
    <property type="match status" value="1"/>
</dbReference>
<dbReference type="PANTHER" id="PTHR43479">
    <property type="entry name" value="ACREF/ENVCD OPERON REPRESSOR-RELATED"/>
    <property type="match status" value="1"/>
</dbReference>
<accession>A0ABZ2Y191</accession>
<dbReference type="InterPro" id="IPR009057">
    <property type="entry name" value="Homeodomain-like_sf"/>
</dbReference>
<keyword evidence="5" id="KW-1185">Reference proteome</keyword>
<proteinExistence type="predicted"/>
<feature type="domain" description="HTH tetR-type" evidence="3">
    <location>
        <begin position="16"/>
        <end position="76"/>
    </location>
</feature>
<sequence length="222" mass="26243">MRSLVDSFSLREINYAKTRLNILQVVMNRILEKDFHEITVDEICRYAEISRGTFFNHFATKNHIFKYYIKLWGVQVRLEMEDKSFSNKTVKDKIKFLYHKIVEENKKYPNLFNSYLKEALESNDEIKLTGAELAYRFPNINHEPSKVQQLNDFSLGKTLEELLQEGIQKEEFNKDIHLNYTLLLLISVVFSAVVADHYISEASDLDDYYEYSLNNIFKTLKA</sequence>
<evidence type="ECO:0000313" key="4">
    <source>
        <dbReference type="EMBL" id="WZL68999.1"/>
    </source>
</evidence>
<dbReference type="InterPro" id="IPR036271">
    <property type="entry name" value="Tet_transcr_reg_TetR-rel_C_sf"/>
</dbReference>
<evidence type="ECO:0000256" key="2">
    <source>
        <dbReference type="PROSITE-ProRule" id="PRU00335"/>
    </source>
</evidence>
<gene>
    <name evidence="4" type="ORF">QBE51_09230</name>
</gene>
<keyword evidence="1 2" id="KW-0238">DNA-binding</keyword>
<dbReference type="InterPro" id="IPR050624">
    <property type="entry name" value="HTH-type_Tx_Regulator"/>
</dbReference>
<organism evidence="4 5">
    <name type="scientific">Defluviitalea saccharophila</name>
    <dbReference type="NCBI Taxonomy" id="879970"/>
    <lineage>
        <taxon>Bacteria</taxon>
        <taxon>Bacillati</taxon>
        <taxon>Bacillota</taxon>
        <taxon>Clostridia</taxon>
        <taxon>Lachnospirales</taxon>
        <taxon>Defluviitaleaceae</taxon>
        <taxon>Defluviitalea</taxon>
    </lineage>
</organism>
<feature type="DNA-binding region" description="H-T-H motif" evidence="2">
    <location>
        <begin position="39"/>
        <end position="58"/>
    </location>
</feature>
<dbReference type="Proteomes" id="UP001486565">
    <property type="component" value="Chromosome"/>
</dbReference>
<dbReference type="PANTHER" id="PTHR43479:SF11">
    <property type="entry name" value="ACREF_ENVCD OPERON REPRESSOR-RELATED"/>
    <property type="match status" value="1"/>
</dbReference>
<dbReference type="SUPFAM" id="SSF48498">
    <property type="entry name" value="Tetracyclin repressor-like, C-terminal domain"/>
    <property type="match status" value="1"/>
</dbReference>
<dbReference type="SUPFAM" id="SSF46689">
    <property type="entry name" value="Homeodomain-like"/>
    <property type="match status" value="1"/>
</dbReference>
<evidence type="ECO:0000313" key="5">
    <source>
        <dbReference type="Proteomes" id="UP001486565"/>
    </source>
</evidence>
<dbReference type="RefSeq" id="WP_341876003.1">
    <property type="nucleotide sequence ID" value="NZ_CP121687.1"/>
</dbReference>
<protein>
    <submittedName>
        <fullName evidence="4">TetR/AcrR family transcriptional regulator</fullName>
    </submittedName>
</protein>
<dbReference type="EMBL" id="CP121687">
    <property type="protein sequence ID" value="WZL68999.1"/>
    <property type="molecule type" value="Genomic_DNA"/>
</dbReference>
<evidence type="ECO:0000259" key="3">
    <source>
        <dbReference type="PROSITE" id="PS50977"/>
    </source>
</evidence>
<evidence type="ECO:0000256" key="1">
    <source>
        <dbReference type="ARBA" id="ARBA00023125"/>
    </source>
</evidence>
<dbReference type="Gene3D" id="1.10.357.10">
    <property type="entry name" value="Tetracycline Repressor, domain 2"/>
    <property type="match status" value="2"/>
</dbReference>
<reference evidence="4 5" key="1">
    <citation type="submission" date="2023-03" db="EMBL/GenBank/DDBJ databases">
        <title>Novel Species.</title>
        <authorList>
            <person name="Ma S."/>
        </authorList>
    </citation>
    <scope>NUCLEOTIDE SEQUENCE [LARGE SCALE GENOMIC DNA]</scope>
    <source>
        <strain evidence="4 5">LIND6LT2</strain>
    </source>
</reference>
<dbReference type="InterPro" id="IPR001647">
    <property type="entry name" value="HTH_TetR"/>
</dbReference>
<name>A0ABZ2Y191_9FIRM</name>